<evidence type="ECO:0000256" key="13">
    <source>
        <dbReference type="PIRSR" id="PIRSR000409-3"/>
    </source>
</evidence>
<dbReference type="GO" id="GO:0003908">
    <property type="term" value="F:methylated-DNA-[protein]-cysteine S-methyltransferase activity"/>
    <property type="evidence" value="ECO:0007669"/>
    <property type="project" value="UniProtKB-EC"/>
</dbReference>
<organism evidence="15 16">
    <name type="scientific">Novosphingobium lindaniclasticum LE124</name>
    <dbReference type="NCBI Taxonomy" id="1096930"/>
    <lineage>
        <taxon>Bacteria</taxon>
        <taxon>Pseudomonadati</taxon>
        <taxon>Pseudomonadota</taxon>
        <taxon>Alphaproteobacteria</taxon>
        <taxon>Sphingomonadales</taxon>
        <taxon>Sphingomonadaceae</taxon>
        <taxon>Novosphingobium</taxon>
    </lineage>
</organism>
<dbReference type="InterPro" id="IPR008332">
    <property type="entry name" value="MethylG_MeTrfase_N"/>
</dbReference>
<dbReference type="Pfam" id="PF12833">
    <property type="entry name" value="HTH_18"/>
    <property type="match status" value="1"/>
</dbReference>
<evidence type="ECO:0000256" key="8">
    <source>
        <dbReference type="ARBA" id="ARBA00023159"/>
    </source>
</evidence>
<dbReference type="AlphaFoldDB" id="T0IQ21"/>
<keyword evidence="13" id="KW-0479">Metal-binding</keyword>
<dbReference type="eggNOG" id="COG2169">
    <property type="taxonomic scope" value="Bacteria"/>
</dbReference>
<keyword evidence="10" id="KW-0234">DNA repair</keyword>
<evidence type="ECO:0000256" key="2">
    <source>
        <dbReference type="ARBA" id="ARBA00008711"/>
    </source>
</evidence>
<proteinExistence type="inferred from homology"/>
<reference evidence="15 16" key="1">
    <citation type="journal article" date="2013" name="Genome Announc.">
        <title>Genome Sequence of Novosphingobium lindaniclasticum LE124T, Isolated from a Hexachlorocyclohexane Dumpsite.</title>
        <authorList>
            <person name="Saxena A."/>
            <person name="Nayyar N."/>
            <person name="Sangwan N."/>
            <person name="Kumari R."/>
            <person name="Khurana J.P."/>
            <person name="Lal R."/>
        </authorList>
    </citation>
    <scope>NUCLEOTIDE SEQUENCE [LARGE SCALE GENOMIC DNA]</scope>
    <source>
        <strain evidence="15 16">LE124</strain>
    </source>
</reference>
<dbReference type="SUPFAM" id="SSF46689">
    <property type="entry name" value="Homeodomain-like"/>
    <property type="match status" value="1"/>
</dbReference>
<feature type="binding site" evidence="13">
    <location>
        <position position="81"/>
    </location>
    <ligand>
        <name>Zn(2+)</name>
        <dbReference type="ChEBI" id="CHEBI:29105"/>
    </ligand>
</feature>
<evidence type="ECO:0000256" key="1">
    <source>
        <dbReference type="ARBA" id="ARBA00001286"/>
    </source>
</evidence>
<dbReference type="InterPro" id="IPR036388">
    <property type="entry name" value="WH-like_DNA-bd_sf"/>
</dbReference>
<dbReference type="EC" id="2.1.1.63" evidence="3"/>
<keyword evidence="13" id="KW-0862">Zinc</keyword>
<evidence type="ECO:0000256" key="9">
    <source>
        <dbReference type="ARBA" id="ARBA00023163"/>
    </source>
</evidence>
<keyword evidence="9" id="KW-0804">Transcription</keyword>
<evidence type="ECO:0000256" key="3">
    <source>
        <dbReference type="ARBA" id="ARBA00011918"/>
    </source>
</evidence>
<dbReference type="eggNOG" id="COG0350">
    <property type="taxonomic scope" value="Bacteria"/>
</dbReference>
<dbReference type="EMBL" id="ATHL01000083">
    <property type="protein sequence ID" value="EQB13910.1"/>
    <property type="molecule type" value="Genomic_DNA"/>
</dbReference>
<protein>
    <recommendedName>
        <fullName evidence="3">methylated-DNA--[protein]-cysteine S-methyltransferase</fullName>
        <ecNumber evidence="3">2.1.1.63</ecNumber>
    </recommendedName>
</protein>
<evidence type="ECO:0000256" key="12">
    <source>
        <dbReference type="PIRSR" id="PIRSR000409-1"/>
    </source>
</evidence>
<dbReference type="PANTHER" id="PTHR10815:SF14">
    <property type="entry name" value="BIFUNCTIONAL TRANSCRIPTIONAL ACTIVATOR_DNA REPAIR ENZYME ADA"/>
    <property type="match status" value="1"/>
</dbReference>
<comment type="catalytic activity">
    <reaction evidence="1">
        <text>a 4-O-methyl-thymidine in DNA + L-cysteinyl-[protein] = a thymidine in DNA + S-methyl-L-cysteinyl-[protein]</text>
        <dbReference type="Rhea" id="RHEA:53428"/>
        <dbReference type="Rhea" id="RHEA-COMP:10131"/>
        <dbReference type="Rhea" id="RHEA-COMP:10132"/>
        <dbReference type="Rhea" id="RHEA-COMP:13555"/>
        <dbReference type="Rhea" id="RHEA-COMP:13556"/>
        <dbReference type="ChEBI" id="CHEBI:29950"/>
        <dbReference type="ChEBI" id="CHEBI:82612"/>
        <dbReference type="ChEBI" id="CHEBI:137386"/>
        <dbReference type="ChEBI" id="CHEBI:137387"/>
        <dbReference type="EC" id="2.1.1.63"/>
    </reaction>
</comment>
<dbReference type="FunFam" id="1.10.10.10:FF:000214">
    <property type="entry name" value="Methylated-DNA--protein-cysteine methyltransferase"/>
    <property type="match status" value="1"/>
</dbReference>
<keyword evidence="16" id="KW-1185">Reference proteome</keyword>
<dbReference type="InterPro" id="IPR018060">
    <property type="entry name" value="HTH_AraC"/>
</dbReference>
<dbReference type="InterPro" id="IPR009057">
    <property type="entry name" value="Homeodomain-like_sf"/>
</dbReference>
<evidence type="ECO:0000256" key="6">
    <source>
        <dbReference type="ARBA" id="ARBA00022763"/>
    </source>
</evidence>
<keyword evidence="6" id="KW-0227">DNA damage</keyword>
<dbReference type="PROSITE" id="PS00374">
    <property type="entry name" value="MGMT"/>
    <property type="match status" value="1"/>
</dbReference>
<sequence length="388" mass="42095">MTKDEAEFAMTYRISDVSQVLPTADAICGGQVRNRPQYDQERCSVDVTDVTDDRAWQAVKARDRTFDGRFVTGVLTTGIYCRPSCAARHPRRENVRFFADVGAAERFGLRACLRCRPGDVSRDEEAVAAALRMLDPDAERVPGLAVLAEAVGYSPTHFQRVFKRSVGLSPSEYLRARRVARAGDAMSDGASVTKAIYEAGFGASSRFYAASEGRLGMTPSAWRDGGRGVTIHWAVVPTSLGRMLVAATEKGVCRLSFEEGHEELAARFPRAELIEGGEAFERLLQSVVAAVEQPGRSRAIPLDVQGTAFQEAVWRELQRIPAGETRTYAQIAAAVGKPGAVRAAGSANGANNVAVLIPCHRVIRTDGSIGGYAYGEAIKRELLKRERG</sequence>
<dbReference type="Pfam" id="PF02805">
    <property type="entry name" value="Ada_Zn_binding"/>
    <property type="match status" value="1"/>
</dbReference>
<dbReference type="NCBIfam" id="NF011964">
    <property type="entry name" value="PRK15435.1"/>
    <property type="match status" value="1"/>
</dbReference>
<evidence type="ECO:0000259" key="14">
    <source>
        <dbReference type="PROSITE" id="PS01124"/>
    </source>
</evidence>
<dbReference type="Pfam" id="PF02870">
    <property type="entry name" value="Methyltransf_1N"/>
    <property type="match status" value="1"/>
</dbReference>
<comment type="catalytic activity">
    <reaction evidence="11">
        <text>a 6-O-methyl-2'-deoxyguanosine in DNA + L-cysteinyl-[protein] = S-methyl-L-cysteinyl-[protein] + a 2'-deoxyguanosine in DNA</text>
        <dbReference type="Rhea" id="RHEA:24000"/>
        <dbReference type="Rhea" id="RHEA-COMP:10131"/>
        <dbReference type="Rhea" id="RHEA-COMP:10132"/>
        <dbReference type="Rhea" id="RHEA-COMP:11367"/>
        <dbReference type="Rhea" id="RHEA-COMP:11368"/>
        <dbReference type="ChEBI" id="CHEBI:29950"/>
        <dbReference type="ChEBI" id="CHEBI:82612"/>
        <dbReference type="ChEBI" id="CHEBI:85445"/>
        <dbReference type="ChEBI" id="CHEBI:85448"/>
        <dbReference type="EC" id="2.1.1.63"/>
    </reaction>
</comment>
<dbReference type="SUPFAM" id="SSF46767">
    <property type="entry name" value="Methylated DNA-protein cysteine methyltransferase, C-terminal domain"/>
    <property type="match status" value="1"/>
</dbReference>
<dbReference type="PANTHER" id="PTHR10815">
    <property type="entry name" value="METHYLATED-DNA--PROTEIN-CYSTEINE METHYLTRANSFERASE"/>
    <property type="match status" value="1"/>
</dbReference>
<dbReference type="InterPro" id="IPR035451">
    <property type="entry name" value="Ada-like_dom_sf"/>
</dbReference>
<dbReference type="PROSITE" id="PS01124">
    <property type="entry name" value="HTH_ARAC_FAMILY_2"/>
    <property type="match status" value="1"/>
</dbReference>
<dbReference type="SUPFAM" id="SSF57884">
    <property type="entry name" value="Ada DNA repair protein, N-terminal domain (N-Ada 10)"/>
    <property type="match status" value="1"/>
</dbReference>
<keyword evidence="5" id="KW-0808">Transferase</keyword>
<comment type="similarity">
    <text evidence="2">Belongs to the MGMT family.</text>
</comment>
<name>T0IQ21_9SPHN</name>
<evidence type="ECO:0000256" key="7">
    <source>
        <dbReference type="ARBA" id="ARBA00023015"/>
    </source>
</evidence>
<dbReference type="NCBIfam" id="TIGR00589">
    <property type="entry name" value="ogt"/>
    <property type="match status" value="1"/>
</dbReference>
<evidence type="ECO:0000256" key="5">
    <source>
        <dbReference type="ARBA" id="ARBA00022679"/>
    </source>
</evidence>
<dbReference type="SUPFAM" id="SSF53155">
    <property type="entry name" value="Methylated DNA-protein cysteine methyltransferase domain"/>
    <property type="match status" value="1"/>
</dbReference>
<evidence type="ECO:0000256" key="4">
    <source>
        <dbReference type="ARBA" id="ARBA00022603"/>
    </source>
</evidence>
<accession>T0IQ21</accession>
<evidence type="ECO:0000313" key="16">
    <source>
        <dbReference type="Proteomes" id="UP000015527"/>
    </source>
</evidence>
<gene>
    <name evidence="15" type="ORF">L284_13285</name>
</gene>
<dbReference type="Gene3D" id="1.10.10.10">
    <property type="entry name" value="Winged helix-like DNA-binding domain superfamily/Winged helix DNA-binding domain"/>
    <property type="match status" value="1"/>
</dbReference>
<dbReference type="InterPro" id="IPR036631">
    <property type="entry name" value="MGMT_N_sf"/>
</dbReference>
<dbReference type="Proteomes" id="UP000015527">
    <property type="component" value="Unassembled WGS sequence"/>
</dbReference>
<feature type="binding site" evidence="13">
    <location>
        <position position="112"/>
    </location>
    <ligand>
        <name>Zn(2+)</name>
        <dbReference type="ChEBI" id="CHEBI:29105"/>
    </ligand>
</feature>
<comment type="cofactor">
    <cofactor evidence="13">
        <name>Zn(2+)</name>
        <dbReference type="ChEBI" id="CHEBI:29105"/>
    </cofactor>
    <text evidence="13">Binds 1 zinc ion per subunit.</text>
</comment>
<keyword evidence="8" id="KW-0010">Activator</keyword>
<dbReference type="InterPro" id="IPR036217">
    <property type="entry name" value="MethylDNA_cys_MeTrfase_DNAb"/>
</dbReference>
<dbReference type="InterPro" id="IPR004026">
    <property type="entry name" value="Ada_DNA_repair_Zn-bd"/>
</dbReference>
<feature type="active site" description="Nucleophile; methyl group acceptor from methylphosphotriester" evidence="12">
    <location>
        <position position="81"/>
    </location>
</feature>
<evidence type="ECO:0000256" key="11">
    <source>
        <dbReference type="ARBA" id="ARBA00049348"/>
    </source>
</evidence>
<dbReference type="Gene3D" id="3.30.160.70">
    <property type="entry name" value="Methylated DNA-protein cysteine methyltransferase domain"/>
    <property type="match status" value="1"/>
</dbReference>
<dbReference type="InterPro" id="IPR001497">
    <property type="entry name" value="MethylDNA_cys_MeTrfase_AS"/>
</dbReference>
<dbReference type="Gene3D" id="1.10.10.60">
    <property type="entry name" value="Homeodomain-like"/>
    <property type="match status" value="2"/>
</dbReference>
<keyword evidence="4" id="KW-0489">Methyltransferase</keyword>
<dbReference type="Pfam" id="PF01035">
    <property type="entry name" value="DNA_binding_1"/>
    <property type="match status" value="1"/>
</dbReference>
<dbReference type="PIRSF" id="PIRSF000409">
    <property type="entry name" value="Ada"/>
    <property type="match status" value="1"/>
</dbReference>
<dbReference type="PATRIC" id="fig|1096930.3.peg.2648"/>
<dbReference type="GO" id="GO:0006281">
    <property type="term" value="P:DNA repair"/>
    <property type="evidence" value="ECO:0007669"/>
    <property type="project" value="UniProtKB-KW"/>
</dbReference>
<feature type="domain" description="HTH araC/xylS-type" evidence="14">
    <location>
        <begin position="128"/>
        <end position="225"/>
    </location>
</feature>
<feature type="active site" description="Nucleophile; methyl group acceptor from either O6-methylguanine or O4-methylthymine" evidence="12">
    <location>
        <position position="359"/>
    </location>
</feature>
<dbReference type="GO" id="GO:0043565">
    <property type="term" value="F:sequence-specific DNA binding"/>
    <property type="evidence" value="ECO:0007669"/>
    <property type="project" value="InterPro"/>
</dbReference>
<dbReference type="CDD" id="cd06445">
    <property type="entry name" value="ATase"/>
    <property type="match status" value="1"/>
</dbReference>
<evidence type="ECO:0000313" key="15">
    <source>
        <dbReference type="EMBL" id="EQB13910.1"/>
    </source>
</evidence>
<feature type="binding site" evidence="13">
    <location>
        <position position="115"/>
    </location>
    <ligand>
        <name>Zn(2+)</name>
        <dbReference type="ChEBI" id="CHEBI:29105"/>
    </ligand>
</feature>
<comment type="caution">
    <text evidence="15">The sequence shown here is derived from an EMBL/GenBank/DDBJ whole genome shotgun (WGS) entry which is preliminary data.</text>
</comment>
<dbReference type="GO" id="GO:0003700">
    <property type="term" value="F:DNA-binding transcription factor activity"/>
    <property type="evidence" value="ECO:0007669"/>
    <property type="project" value="InterPro"/>
</dbReference>
<dbReference type="InterPro" id="IPR016221">
    <property type="entry name" value="Bifunct_regulatory_prot_Ada"/>
</dbReference>
<dbReference type="InterPro" id="IPR014048">
    <property type="entry name" value="MethylDNA_cys_MeTrfase_DNA-bd"/>
</dbReference>
<dbReference type="GO" id="GO:0032259">
    <property type="term" value="P:methylation"/>
    <property type="evidence" value="ECO:0007669"/>
    <property type="project" value="UniProtKB-KW"/>
</dbReference>
<evidence type="ECO:0000256" key="10">
    <source>
        <dbReference type="ARBA" id="ARBA00023204"/>
    </source>
</evidence>
<keyword evidence="7" id="KW-0805">Transcription regulation</keyword>
<dbReference type="SMART" id="SM00342">
    <property type="entry name" value="HTH_ARAC"/>
    <property type="match status" value="1"/>
</dbReference>
<feature type="binding site" evidence="13">
    <location>
        <position position="85"/>
    </location>
    <ligand>
        <name>Zn(2+)</name>
        <dbReference type="ChEBI" id="CHEBI:29105"/>
    </ligand>
</feature>
<dbReference type="Gene3D" id="3.40.10.10">
    <property type="entry name" value="DNA Methylphosphotriester Repair Domain"/>
    <property type="match status" value="1"/>
</dbReference>
<dbReference type="GO" id="GO:0008270">
    <property type="term" value="F:zinc ion binding"/>
    <property type="evidence" value="ECO:0007669"/>
    <property type="project" value="InterPro"/>
</dbReference>